<dbReference type="GO" id="GO:0005634">
    <property type="term" value="C:nucleus"/>
    <property type="evidence" value="ECO:0007669"/>
    <property type="project" value="UniProtKB-SubCell"/>
</dbReference>
<feature type="domain" description="Nuclear receptor" evidence="13">
    <location>
        <begin position="39"/>
        <end position="114"/>
    </location>
</feature>
<evidence type="ECO:0000256" key="1">
    <source>
        <dbReference type="ARBA" id="ARBA00004123"/>
    </source>
</evidence>
<dbReference type="Proteomes" id="UP000887569">
    <property type="component" value="Unplaced"/>
</dbReference>
<keyword evidence="9 11" id="KW-0675">Receptor</keyword>
<dbReference type="SMART" id="SM00399">
    <property type="entry name" value="ZnF_C4"/>
    <property type="match status" value="1"/>
</dbReference>
<reference evidence="16" key="1">
    <citation type="submission" date="2022-11" db="UniProtKB">
        <authorList>
            <consortium name="WormBaseParasite"/>
        </authorList>
    </citation>
    <scope>IDENTIFICATION</scope>
</reference>
<evidence type="ECO:0000256" key="4">
    <source>
        <dbReference type="ARBA" id="ARBA00022771"/>
    </source>
</evidence>
<sequence>MALANTYYDDVAMISIEESGAEAKNHDDYINSPPNELPRAICVVCGDLSDGPHFGVNTCRACAAFFRRTVSLKLEYTCRAQSKCNIDKSARNMCRSCRFQKCLRAGMIVTAVQQSRDGIGKRISPTKPRSDRQPHTKKSDQPTVSTLVYGVPWSGKVEQPTMITRFSQMEITQRQESDTGNAEMRILPKMLDGYHHFLSIRKATFSLAEDANFSKMFKDEEIDPNSLQRSNFDVVNRVCRMESHIATDIVNNYFIPFKELPAEEKIVLFKNFYWYLTNTDRAYQSYRSFGSNPHDDRLLMPDGGYIKMSELEKFYENTINCKADPKEAARLFQPAMSYIVNVIVEHIRRIEMSDYEYVAILGMFLWNDSLPNISPDTVQMVWSTRSAIFEDLHIHYRSQGFSSVQISVKLGNLMMLIPKIQRSVVLFTENMALAELFNIFEADHCCSAFRPD</sequence>
<evidence type="ECO:0000256" key="3">
    <source>
        <dbReference type="ARBA" id="ARBA00022723"/>
    </source>
</evidence>
<keyword evidence="7 11" id="KW-0238">DNA-binding</keyword>
<dbReference type="Gene3D" id="1.10.565.10">
    <property type="entry name" value="Retinoid X Receptor"/>
    <property type="match status" value="1"/>
</dbReference>
<proteinExistence type="inferred from homology"/>
<evidence type="ECO:0000256" key="11">
    <source>
        <dbReference type="RuleBase" id="RU004334"/>
    </source>
</evidence>
<evidence type="ECO:0000256" key="5">
    <source>
        <dbReference type="ARBA" id="ARBA00022833"/>
    </source>
</evidence>
<evidence type="ECO:0000256" key="8">
    <source>
        <dbReference type="ARBA" id="ARBA00023163"/>
    </source>
</evidence>
<evidence type="ECO:0000256" key="10">
    <source>
        <dbReference type="ARBA" id="ARBA00023242"/>
    </source>
</evidence>
<evidence type="ECO:0000256" key="2">
    <source>
        <dbReference type="ARBA" id="ARBA00005993"/>
    </source>
</evidence>
<dbReference type="InterPro" id="IPR000536">
    <property type="entry name" value="Nucl_hrmn_rcpt_lig-bd"/>
</dbReference>
<dbReference type="AlphaFoldDB" id="A0A915A6S3"/>
<keyword evidence="15" id="KW-1185">Reference proteome</keyword>
<dbReference type="InterPro" id="IPR001628">
    <property type="entry name" value="Znf_hrmn_rcpt"/>
</dbReference>
<dbReference type="PRINTS" id="PR00047">
    <property type="entry name" value="STROIDFINGER"/>
</dbReference>
<evidence type="ECO:0000313" key="16">
    <source>
        <dbReference type="WBParaSite" id="PgR002_g094_t02"/>
    </source>
</evidence>
<dbReference type="InterPro" id="IPR013088">
    <property type="entry name" value="Znf_NHR/GATA"/>
</dbReference>
<dbReference type="PROSITE" id="PS51843">
    <property type="entry name" value="NR_LBD"/>
    <property type="match status" value="1"/>
</dbReference>
<dbReference type="GO" id="GO:0000978">
    <property type="term" value="F:RNA polymerase II cis-regulatory region sequence-specific DNA binding"/>
    <property type="evidence" value="ECO:0007669"/>
    <property type="project" value="InterPro"/>
</dbReference>
<dbReference type="PANTHER" id="PTHR46011">
    <property type="entry name" value="NUCLEAR HORMONE RECEPTOR FAMILY MEMBER NHR-86-RELATED"/>
    <property type="match status" value="1"/>
</dbReference>
<evidence type="ECO:0000259" key="14">
    <source>
        <dbReference type="PROSITE" id="PS51843"/>
    </source>
</evidence>
<dbReference type="PANTHER" id="PTHR46011:SF6">
    <property type="entry name" value="HIGH ZINC ACTIVATED NUCLEAR RECEPTOR PROTEIN"/>
    <property type="match status" value="1"/>
</dbReference>
<keyword evidence="5 11" id="KW-0862">Zinc</keyword>
<keyword evidence="8 11" id="KW-0804">Transcription</keyword>
<name>A0A915A6S3_PARUN</name>
<keyword evidence="3 11" id="KW-0479">Metal-binding</keyword>
<evidence type="ECO:0000313" key="15">
    <source>
        <dbReference type="Proteomes" id="UP000887569"/>
    </source>
</evidence>
<feature type="compositionally biased region" description="Basic and acidic residues" evidence="12">
    <location>
        <begin position="128"/>
        <end position="140"/>
    </location>
</feature>
<dbReference type="InterPro" id="IPR049636">
    <property type="entry name" value="HNF4-like_DBD"/>
</dbReference>
<evidence type="ECO:0000256" key="7">
    <source>
        <dbReference type="ARBA" id="ARBA00023125"/>
    </source>
</evidence>
<dbReference type="Pfam" id="PF00105">
    <property type="entry name" value="zf-C4"/>
    <property type="match status" value="1"/>
</dbReference>
<keyword evidence="6 11" id="KW-0805">Transcription regulation</keyword>
<dbReference type="GO" id="GO:0003700">
    <property type="term" value="F:DNA-binding transcription factor activity"/>
    <property type="evidence" value="ECO:0007669"/>
    <property type="project" value="InterPro"/>
</dbReference>
<comment type="subcellular location">
    <subcellularLocation>
        <location evidence="1 11">Nucleus</location>
    </subcellularLocation>
</comment>
<evidence type="ECO:0000256" key="9">
    <source>
        <dbReference type="ARBA" id="ARBA00023170"/>
    </source>
</evidence>
<feature type="domain" description="NR LBD" evidence="14">
    <location>
        <begin position="189"/>
        <end position="452"/>
    </location>
</feature>
<dbReference type="Pfam" id="PF00104">
    <property type="entry name" value="Hormone_recep"/>
    <property type="match status" value="1"/>
</dbReference>
<dbReference type="CDD" id="cd06960">
    <property type="entry name" value="NR_DBD_HNF4A"/>
    <property type="match status" value="1"/>
</dbReference>
<keyword evidence="4 11" id="KW-0863">Zinc-finger</keyword>
<protein>
    <submittedName>
        <fullName evidence="16">Nuclear receptor domain-containing protein</fullName>
    </submittedName>
</protein>
<evidence type="ECO:0000259" key="13">
    <source>
        <dbReference type="PROSITE" id="PS51030"/>
    </source>
</evidence>
<dbReference type="SMART" id="SM00430">
    <property type="entry name" value="HOLI"/>
    <property type="match status" value="1"/>
</dbReference>
<dbReference type="SUPFAM" id="SSF48508">
    <property type="entry name" value="Nuclear receptor ligand-binding domain"/>
    <property type="match status" value="1"/>
</dbReference>
<dbReference type="PROSITE" id="PS00031">
    <property type="entry name" value="NUCLEAR_REC_DBD_1"/>
    <property type="match status" value="1"/>
</dbReference>
<feature type="region of interest" description="Disordered" evidence="12">
    <location>
        <begin position="116"/>
        <end position="142"/>
    </location>
</feature>
<accession>A0A915A6S3</accession>
<dbReference type="SUPFAM" id="SSF57716">
    <property type="entry name" value="Glucocorticoid receptor-like (DNA-binding domain)"/>
    <property type="match status" value="1"/>
</dbReference>
<keyword evidence="10 11" id="KW-0539">Nucleus</keyword>
<dbReference type="InterPro" id="IPR035500">
    <property type="entry name" value="NHR-like_dom_sf"/>
</dbReference>
<organism evidence="15 16">
    <name type="scientific">Parascaris univalens</name>
    <name type="common">Nematode worm</name>
    <dbReference type="NCBI Taxonomy" id="6257"/>
    <lineage>
        <taxon>Eukaryota</taxon>
        <taxon>Metazoa</taxon>
        <taxon>Ecdysozoa</taxon>
        <taxon>Nematoda</taxon>
        <taxon>Chromadorea</taxon>
        <taxon>Rhabditida</taxon>
        <taxon>Spirurina</taxon>
        <taxon>Ascaridomorpha</taxon>
        <taxon>Ascaridoidea</taxon>
        <taxon>Ascarididae</taxon>
        <taxon>Parascaris</taxon>
    </lineage>
</organism>
<dbReference type="GO" id="GO:0008270">
    <property type="term" value="F:zinc ion binding"/>
    <property type="evidence" value="ECO:0007669"/>
    <property type="project" value="UniProtKB-KW"/>
</dbReference>
<evidence type="ECO:0000256" key="12">
    <source>
        <dbReference type="SAM" id="MobiDB-lite"/>
    </source>
</evidence>
<comment type="similarity">
    <text evidence="2 11">Belongs to the nuclear hormone receptor family.</text>
</comment>
<dbReference type="PROSITE" id="PS51030">
    <property type="entry name" value="NUCLEAR_REC_DBD_2"/>
    <property type="match status" value="1"/>
</dbReference>
<evidence type="ECO:0000256" key="6">
    <source>
        <dbReference type="ARBA" id="ARBA00023015"/>
    </source>
</evidence>
<dbReference type="FunFam" id="3.30.50.10:FF:000030">
    <property type="entry name" value="Nuclear Hormone Receptor family"/>
    <property type="match status" value="1"/>
</dbReference>
<dbReference type="WBParaSite" id="PgR002_g094_t02">
    <property type="protein sequence ID" value="PgR002_g094_t02"/>
    <property type="gene ID" value="PgR002_g094"/>
</dbReference>
<dbReference type="Gene3D" id="3.30.50.10">
    <property type="entry name" value="Erythroid Transcription Factor GATA-1, subunit A"/>
    <property type="match status" value="1"/>
</dbReference>